<evidence type="ECO:0000256" key="3">
    <source>
        <dbReference type="ARBA" id="ARBA00022692"/>
    </source>
</evidence>
<protein>
    <submittedName>
        <fullName evidence="7">Membrane protein involved in the export of O-antigen and teichoic acid</fullName>
    </submittedName>
</protein>
<feature type="transmembrane region" description="Helical" evidence="6">
    <location>
        <begin position="476"/>
        <end position="496"/>
    </location>
</feature>
<evidence type="ECO:0000313" key="8">
    <source>
        <dbReference type="Proteomes" id="UP000199373"/>
    </source>
</evidence>
<feature type="transmembrane region" description="Helical" evidence="6">
    <location>
        <begin position="261"/>
        <end position="279"/>
    </location>
</feature>
<dbReference type="InterPro" id="IPR050833">
    <property type="entry name" value="Poly_Biosynth_Transport"/>
</dbReference>
<feature type="transmembrane region" description="Helical" evidence="6">
    <location>
        <begin position="450"/>
        <end position="470"/>
    </location>
</feature>
<dbReference type="PANTHER" id="PTHR30250:SF26">
    <property type="entry name" value="PSMA PROTEIN"/>
    <property type="match status" value="1"/>
</dbReference>
<proteinExistence type="predicted"/>
<evidence type="ECO:0000256" key="4">
    <source>
        <dbReference type="ARBA" id="ARBA00022989"/>
    </source>
</evidence>
<accession>A0A1I0NSH9</accession>
<feature type="transmembrane region" description="Helical" evidence="6">
    <location>
        <begin position="354"/>
        <end position="377"/>
    </location>
</feature>
<feature type="transmembrane region" description="Helical" evidence="6">
    <location>
        <begin position="95"/>
        <end position="122"/>
    </location>
</feature>
<dbReference type="GO" id="GO:0005886">
    <property type="term" value="C:plasma membrane"/>
    <property type="evidence" value="ECO:0007669"/>
    <property type="project" value="UniProtKB-SubCell"/>
</dbReference>
<keyword evidence="5 6" id="KW-0472">Membrane</keyword>
<dbReference type="EMBL" id="FOIQ01000003">
    <property type="protein sequence ID" value="SEW04532.1"/>
    <property type="molecule type" value="Genomic_DNA"/>
</dbReference>
<feature type="transmembrane region" description="Helical" evidence="6">
    <location>
        <begin position="166"/>
        <end position="188"/>
    </location>
</feature>
<feature type="transmembrane region" description="Helical" evidence="6">
    <location>
        <begin position="239"/>
        <end position="255"/>
    </location>
</feature>
<dbReference type="Proteomes" id="UP000199373">
    <property type="component" value="Unassembled WGS sequence"/>
</dbReference>
<evidence type="ECO:0000256" key="1">
    <source>
        <dbReference type="ARBA" id="ARBA00004651"/>
    </source>
</evidence>
<keyword evidence="2" id="KW-1003">Cell membrane</keyword>
<keyword evidence="3 6" id="KW-0812">Transmembrane</keyword>
<evidence type="ECO:0000256" key="2">
    <source>
        <dbReference type="ARBA" id="ARBA00022475"/>
    </source>
</evidence>
<feature type="transmembrane region" description="Helical" evidence="6">
    <location>
        <begin position="320"/>
        <end position="348"/>
    </location>
</feature>
<feature type="transmembrane region" description="Helical" evidence="6">
    <location>
        <begin position="24"/>
        <end position="41"/>
    </location>
</feature>
<dbReference type="RefSeq" id="WP_091915492.1">
    <property type="nucleotide sequence ID" value="NZ_FOIQ01000003.1"/>
</dbReference>
<keyword evidence="8" id="KW-1185">Reference proteome</keyword>
<feature type="transmembrane region" description="Helical" evidence="6">
    <location>
        <begin position="412"/>
        <end position="429"/>
    </location>
</feature>
<gene>
    <name evidence="7" type="ORF">SAMN04487850_1311</name>
</gene>
<feature type="transmembrane region" description="Helical" evidence="6">
    <location>
        <begin position="53"/>
        <end position="74"/>
    </location>
</feature>
<evidence type="ECO:0000256" key="5">
    <source>
        <dbReference type="ARBA" id="ARBA00023136"/>
    </source>
</evidence>
<feature type="transmembrane region" description="Helical" evidence="6">
    <location>
        <begin position="194"/>
        <end position="218"/>
    </location>
</feature>
<keyword evidence="4 6" id="KW-1133">Transmembrane helix</keyword>
<reference evidence="7 8" key="1">
    <citation type="submission" date="2016-10" db="EMBL/GenBank/DDBJ databases">
        <authorList>
            <person name="de Groot N.N."/>
        </authorList>
    </citation>
    <scope>NUCLEOTIDE SEQUENCE [LARGE SCALE GENOMIC DNA]</scope>
    <source>
        <strain evidence="7 8">TC2-24</strain>
    </source>
</reference>
<feature type="transmembrane region" description="Helical" evidence="6">
    <location>
        <begin position="134"/>
        <end position="154"/>
    </location>
</feature>
<feature type="transmembrane region" description="Helical" evidence="6">
    <location>
        <begin position="389"/>
        <end position="406"/>
    </location>
</feature>
<evidence type="ECO:0000313" key="7">
    <source>
        <dbReference type="EMBL" id="SEW04532.1"/>
    </source>
</evidence>
<organism evidence="7 8">
    <name type="scientific">Prevotella aff. ruminicola Tc2-24</name>
    <dbReference type="NCBI Taxonomy" id="81582"/>
    <lineage>
        <taxon>Bacteria</taxon>
        <taxon>Pseudomonadati</taxon>
        <taxon>Bacteroidota</taxon>
        <taxon>Bacteroidia</taxon>
        <taxon>Bacteroidales</taxon>
        <taxon>Prevotellaceae</taxon>
        <taxon>Prevotella</taxon>
    </lineage>
</organism>
<dbReference type="AlphaFoldDB" id="A0A1I0NSH9"/>
<sequence length="518" mass="58671">MNSSENRLESNYQSGNKRIAKNTLVVYGQLAIRVLLGLYTSRLALEALGVSDFGLYSVVGGIVALFTVISSSLGGTTVRYINVERGKPDGDLNRVFNVCHVLHIAMAVFLFLLLEVGGIYYIHHYLNAEAGKEGTAMFAFQVATIVCCLGIFNVPFSSLFNAAEKFLFTAVVAISVKAVQLILLYWLLTYDGNRIGAFAIIEGLTTLASFVIYHYYCYRRWPDIVRWRFIKEWGIYKEILIFSYYNLLTSIAYMGRNQGSMLLINFFFGTVVNGAFAVGKTIERNISPFARNIQNAAAPQMTQSYSGGDMERVYYLTNRICKYCILMMMLAFFPLWAELDFILHLWLIKVPEGALVFCQIILLMVFVSVTDGGLTHVANASGKISKFKMTYSIVTLACIPVGFIILKAGYPAYSLLIVFLIADIFWRISQIYLMHRILHFPVLRFCRESYLPPLIASIPIILCMILTSQIQTDSRLWHLCHLAFILLLTVFSIYYLGLQKNERKKVTNHIKTKILKQS</sequence>
<name>A0A1I0NSH9_9BACT</name>
<evidence type="ECO:0000256" key="6">
    <source>
        <dbReference type="SAM" id="Phobius"/>
    </source>
</evidence>
<comment type="subcellular location">
    <subcellularLocation>
        <location evidence="1">Cell membrane</location>
        <topology evidence="1">Multi-pass membrane protein</topology>
    </subcellularLocation>
</comment>
<dbReference type="PANTHER" id="PTHR30250">
    <property type="entry name" value="PST FAMILY PREDICTED COLANIC ACID TRANSPORTER"/>
    <property type="match status" value="1"/>
</dbReference>